<dbReference type="AlphaFoldDB" id="A0AAV7TDH8"/>
<proteinExistence type="predicted"/>
<evidence type="ECO:0000313" key="3">
    <source>
        <dbReference type="Proteomes" id="UP001066276"/>
    </source>
</evidence>
<comment type="caution">
    <text evidence="2">The sequence shown here is derived from an EMBL/GenBank/DDBJ whole genome shotgun (WGS) entry which is preliminary data.</text>
</comment>
<organism evidence="2 3">
    <name type="scientific">Pleurodeles waltl</name>
    <name type="common">Iberian ribbed newt</name>
    <dbReference type="NCBI Taxonomy" id="8319"/>
    <lineage>
        <taxon>Eukaryota</taxon>
        <taxon>Metazoa</taxon>
        <taxon>Chordata</taxon>
        <taxon>Craniata</taxon>
        <taxon>Vertebrata</taxon>
        <taxon>Euteleostomi</taxon>
        <taxon>Amphibia</taxon>
        <taxon>Batrachia</taxon>
        <taxon>Caudata</taxon>
        <taxon>Salamandroidea</taxon>
        <taxon>Salamandridae</taxon>
        <taxon>Pleurodelinae</taxon>
        <taxon>Pleurodeles</taxon>
    </lineage>
</organism>
<gene>
    <name evidence="2" type="ORF">NDU88_006457</name>
</gene>
<feature type="compositionally biased region" description="Basic and acidic residues" evidence="1">
    <location>
        <begin position="165"/>
        <end position="177"/>
    </location>
</feature>
<dbReference type="Proteomes" id="UP001066276">
    <property type="component" value="Chromosome 4_1"/>
</dbReference>
<evidence type="ECO:0000256" key="1">
    <source>
        <dbReference type="SAM" id="MobiDB-lite"/>
    </source>
</evidence>
<dbReference type="EMBL" id="JANPWB010000007">
    <property type="protein sequence ID" value="KAJ1174637.1"/>
    <property type="molecule type" value="Genomic_DNA"/>
</dbReference>
<accession>A0AAV7TDH8</accession>
<protein>
    <submittedName>
        <fullName evidence="2">Uncharacterized protein</fullName>
    </submittedName>
</protein>
<name>A0AAV7TDH8_PLEWA</name>
<reference evidence="2" key="1">
    <citation type="journal article" date="2022" name="bioRxiv">
        <title>Sequencing and chromosome-scale assembly of the giantPleurodeles waltlgenome.</title>
        <authorList>
            <person name="Brown T."/>
            <person name="Elewa A."/>
            <person name="Iarovenko S."/>
            <person name="Subramanian E."/>
            <person name="Araus A.J."/>
            <person name="Petzold A."/>
            <person name="Susuki M."/>
            <person name="Suzuki K.-i.T."/>
            <person name="Hayashi T."/>
            <person name="Toyoda A."/>
            <person name="Oliveira C."/>
            <person name="Osipova E."/>
            <person name="Leigh N.D."/>
            <person name="Simon A."/>
            <person name="Yun M.H."/>
        </authorList>
    </citation>
    <scope>NUCLEOTIDE SEQUENCE</scope>
    <source>
        <strain evidence="2">20211129_DDA</strain>
        <tissue evidence="2">Liver</tissue>
    </source>
</reference>
<sequence length="233" mass="24605">MAPWQVQSHPGQVAGLHSQSRRMCTVCAAASHLDGGLGKPPSTSPDRGRLQAAVVICDGSHQVRGSKGADPSHQALFSIFWGGSLFFPFFLSPLFPSPLSRACRFLQLAAPDPRRSPGSPCIPGASLVSTEAPGGVAAGERPLHSRLTTPDRSSGSFFQSSPRPARRDGSVRQEPPSRAEAVPLPQSTGARAPERGPGSFQDPRGVPVQGGRVRRGRRPSISSAEVARPRPPF</sequence>
<feature type="region of interest" description="Disordered" evidence="1">
    <location>
        <begin position="132"/>
        <end position="233"/>
    </location>
</feature>
<keyword evidence="3" id="KW-1185">Reference proteome</keyword>
<evidence type="ECO:0000313" key="2">
    <source>
        <dbReference type="EMBL" id="KAJ1174637.1"/>
    </source>
</evidence>
<feature type="compositionally biased region" description="Polar residues" evidence="1">
    <location>
        <begin position="146"/>
        <end position="162"/>
    </location>
</feature>